<dbReference type="Pfam" id="PF20398">
    <property type="entry name" value="DUF6691"/>
    <property type="match status" value="1"/>
</dbReference>
<dbReference type="STRING" id="1122133.SAMN02745157_3044"/>
<organism evidence="2 3">
    <name type="scientific">Kaistia soli DSM 19436</name>
    <dbReference type="NCBI Taxonomy" id="1122133"/>
    <lineage>
        <taxon>Bacteria</taxon>
        <taxon>Pseudomonadati</taxon>
        <taxon>Pseudomonadota</taxon>
        <taxon>Alphaproteobacteria</taxon>
        <taxon>Hyphomicrobiales</taxon>
        <taxon>Kaistiaceae</taxon>
        <taxon>Kaistia</taxon>
    </lineage>
</organism>
<keyword evidence="3" id="KW-1185">Reference proteome</keyword>
<evidence type="ECO:0000256" key="1">
    <source>
        <dbReference type="SAM" id="Phobius"/>
    </source>
</evidence>
<evidence type="ECO:0000313" key="3">
    <source>
        <dbReference type="Proteomes" id="UP000184485"/>
    </source>
</evidence>
<evidence type="ECO:0000313" key="2">
    <source>
        <dbReference type="EMBL" id="SHF90677.1"/>
    </source>
</evidence>
<keyword evidence="1" id="KW-0812">Transmembrane</keyword>
<proteinExistence type="predicted"/>
<dbReference type="EMBL" id="FQUP01000003">
    <property type="protein sequence ID" value="SHF90677.1"/>
    <property type="molecule type" value="Genomic_DNA"/>
</dbReference>
<feature type="transmembrane region" description="Helical" evidence="1">
    <location>
        <begin position="56"/>
        <end position="75"/>
    </location>
</feature>
<reference evidence="2 3" key="1">
    <citation type="submission" date="2016-11" db="EMBL/GenBank/DDBJ databases">
        <authorList>
            <person name="Jaros S."/>
            <person name="Januszkiewicz K."/>
            <person name="Wedrychowicz H."/>
        </authorList>
    </citation>
    <scope>NUCLEOTIDE SEQUENCE [LARGE SCALE GENOMIC DNA]</scope>
    <source>
        <strain evidence="2 3">DSM 19436</strain>
    </source>
</reference>
<dbReference type="OrthoDB" id="9790409at2"/>
<evidence type="ECO:0008006" key="4">
    <source>
        <dbReference type="Google" id="ProtNLM"/>
    </source>
</evidence>
<protein>
    <recommendedName>
        <fullName evidence="4">Sulphur transport domain-containing protein</fullName>
    </recommendedName>
</protein>
<keyword evidence="1" id="KW-1133">Transmembrane helix</keyword>
<feature type="transmembrane region" description="Helical" evidence="1">
    <location>
        <begin position="96"/>
        <end position="113"/>
    </location>
</feature>
<keyword evidence="1" id="KW-0472">Membrane</keyword>
<gene>
    <name evidence="2" type="ORF">SAMN02745157_3044</name>
</gene>
<feature type="transmembrane region" description="Helical" evidence="1">
    <location>
        <begin position="125"/>
        <end position="149"/>
    </location>
</feature>
<name>A0A1M5FGJ3_9HYPH</name>
<dbReference type="InterPro" id="IPR046513">
    <property type="entry name" value="DUF6691"/>
</dbReference>
<dbReference type="AlphaFoldDB" id="A0A1M5FGJ3"/>
<accession>A0A1M5FGJ3</accession>
<feature type="transmembrane region" description="Helical" evidence="1">
    <location>
        <begin position="12"/>
        <end position="36"/>
    </location>
</feature>
<sequence length="166" mass="17724">MAVTEPDRRRSVLFHAAALASGTIFGLGLAISGMVYPQKIKAFLDVSRIPSGGWDPSLAFVMAAAVIVTMMAVRIGHRRRRPIAAASFSQPHTRRIEGQLAIGAALFGVGWGLSGLCPGPAVADLVFAFPAIILFLMSMLLGTAVVHLWRRRAQRSVMGAAQEIES</sequence>
<dbReference type="Proteomes" id="UP000184485">
    <property type="component" value="Unassembled WGS sequence"/>
</dbReference>